<dbReference type="Pfam" id="PF05648">
    <property type="entry name" value="PEX11"/>
    <property type="match status" value="1"/>
</dbReference>
<evidence type="ECO:0000313" key="4">
    <source>
        <dbReference type="EMBL" id="CAH3124823.1"/>
    </source>
</evidence>
<organism evidence="4 5">
    <name type="scientific">Porites lobata</name>
    <dbReference type="NCBI Taxonomy" id="104759"/>
    <lineage>
        <taxon>Eukaryota</taxon>
        <taxon>Metazoa</taxon>
        <taxon>Cnidaria</taxon>
        <taxon>Anthozoa</taxon>
        <taxon>Hexacorallia</taxon>
        <taxon>Scleractinia</taxon>
        <taxon>Fungiina</taxon>
        <taxon>Poritidae</taxon>
        <taxon>Porites</taxon>
    </lineage>
</organism>
<keyword evidence="1" id="KW-0472">Membrane</keyword>
<dbReference type="PANTHER" id="PTHR20990">
    <property type="entry name" value="PEROXISOMAL BIOGENESIS FACTOR 11"/>
    <property type="match status" value="1"/>
</dbReference>
<dbReference type="Proteomes" id="UP001159405">
    <property type="component" value="Unassembled WGS sequence"/>
</dbReference>
<gene>
    <name evidence="4" type="ORF">PLOB_00031404</name>
</gene>
<evidence type="ECO:0000256" key="3">
    <source>
        <dbReference type="ARBA" id="ARBA00046271"/>
    </source>
</evidence>
<evidence type="ECO:0000256" key="2">
    <source>
        <dbReference type="ARBA" id="ARBA00023140"/>
    </source>
</evidence>
<reference evidence="4 5" key="1">
    <citation type="submission" date="2022-05" db="EMBL/GenBank/DDBJ databases">
        <authorList>
            <consortium name="Genoscope - CEA"/>
            <person name="William W."/>
        </authorList>
    </citation>
    <scope>NUCLEOTIDE SEQUENCE [LARGE SCALE GENOMIC DNA]</scope>
</reference>
<evidence type="ECO:0008006" key="6">
    <source>
        <dbReference type="Google" id="ProtNLM"/>
    </source>
</evidence>
<name>A0ABN8NWB6_9CNID</name>
<dbReference type="InterPro" id="IPR026510">
    <property type="entry name" value="PEX11C_met"/>
</dbReference>
<comment type="caution">
    <text evidence="4">The sequence shown here is derived from an EMBL/GenBank/DDBJ whole genome shotgun (WGS) entry which is preliminary data.</text>
</comment>
<dbReference type="InterPro" id="IPR008733">
    <property type="entry name" value="PEX11"/>
</dbReference>
<dbReference type="PANTHER" id="PTHR20990:SF1">
    <property type="entry name" value="PEROXISOMAL MEMBRANE PROTEIN 11C"/>
    <property type="match status" value="1"/>
</dbReference>
<sequence>MADRLASVLETYRGREKIMRLLQYASFLASGGLQKVSCEATGKKFRIFAEAMSECRTVLRLFDDAAMISFARSYGTGKEESDKIVRWTNLFDIFCGLTFYPLEHIAWARDKKILQGKSAKLWDLGLYCWIGSLTACILRDLWLLKKLQQQERKATSKSHSDDGRILRESEESDNSAVTGHKQIKYLQRQLIISVIGFTADLTMAINWAPPGILWSQKLSIGTVGFLGTISSLCELYKYFNRIIS</sequence>
<accession>A0ABN8NWB6</accession>
<protein>
    <recommendedName>
        <fullName evidence="6">Peroxisomal membrane protein 11C</fullName>
    </recommendedName>
</protein>
<proteinExistence type="predicted"/>
<dbReference type="EMBL" id="CALNXK010000040">
    <property type="protein sequence ID" value="CAH3124823.1"/>
    <property type="molecule type" value="Genomic_DNA"/>
</dbReference>
<comment type="subcellular location">
    <subcellularLocation>
        <location evidence="3">Peroxisome membrane</location>
    </subcellularLocation>
</comment>
<evidence type="ECO:0000256" key="1">
    <source>
        <dbReference type="ARBA" id="ARBA00023136"/>
    </source>
</evidence>
<keyword evidence="2" id="KW-0576">Peroxisome</keyword>
<evidence type="ECO:0000313" key="5">
    <source>
        <dbReference type="Proteomes" id="UP001159405"/>
    </source>
</evidence>
<keyword evidence="5" id="KW-1185">Reference proteome</keyword>